<dbReference type="GO" id="GO:0003824">
    <property type="term" value="F:catalytic activity"/>
    <property type="evidence" value="ECO:0007669"/>
    <property type="project" value="UniProtKB-ARBA"/>
</dbReference>
<dbReference type="InterPro" id="IPR050266">
    <property type="entry name" value="AB_hydrolase_sf"/>
</dbReference>
<dbReference type="EMBL" id="CP020715">
    <property type="protein sequence ID" value="ARJ06918.1"/>
    <property type="molecule type" value="Genomic_DNA"/>
</dbReference>
<dbReference type="PRINTS" id="PR00111">
    <property type="entry name" value="ABHYDROLASE"/>
</dbReference>
<dbReference type="Proteomes" id="UP000192775">
    <property type="component" value="Chromosome"/>
</dbReference>
<dbReference type="InterPro" id="IPR029058">
    <property type="entry name" value="AB_hydrolase_fold"/>
</dbReference>
<proteinExistence type="predicted"/>
<dbReference type="PANTHER" id="PTHR43798">
    <property type="entry name" value="MONOACYLGLYCEROL LIPASE"/>
    <property type="match status" value="1"/>
</dbReference>
<dbReference type="AlphaFoldDB" id="A0A1X9LRG4"/>
<protein>
    <submittedName>
        <fullName evidence="1">Uncharacterized protein</fullName>
    </submittedName>
</protein>
<evidence type="ECO:0000313" key="1">
    <source>
        <dbReference type="EMBL" id="ARJ06918.1"/>
    </source>
</evidence>
<sequence length="303" mass="32819">MQQRAHHSPLPSLSVTESAPEIAYRLRPSTDAAAEVVVLLHGVGSSSATWAELAPLVDERYALLMPDYRGHGDSAKPEPPYRVEDFVADLLRLTAELGIRRFHLVGFSIGAVFGQALALAAPDAVASLVLLNSIADRTEAEQERALERLEVIRTGDLEQIAASSAERWFTQGFRDEHPELVSAETTIVAANEPGPYAAAYEVLATTDLIDSVDGIRCPVLLVTGEDDRGSTPRMSHAIHDRLPAADLVVVPGLRHYLHIEAAPLIAELINDFLVRHPLDSADARPENTPTIHQNHAPEGEPAS</sequence>
<dbReference type="Pfam" id="PF00561">
    <property type="entry name" value="Abhydrolase_1"/>
    <property type="match status" value="1"/>
</dbReference>
<accession>A0A1X9LRG4</accession>
<dbReference type="SUPFAM" id="SSF53474">
    <property type="entry name" value="alpha/beta-Hydrolases"/>
    <property type="match status" value="1"/>
</dbReference>
<organism evidence="1 2">
    <name type="scientific">Cnuibacter physcomitrellae</name>
    <dbReference type="NCBI Taxonomy" id="1619308"/>
    <lineage>
        <taxon>Bacteria</taxon>
        <taxon>Bacillati</taxon>
        <taxon>Actinomycetota</taxon>
        <taxon>Actinomycetes</taxon>
        <taxon>Micrococcales</taxon>
        <taxon>Microbacteriaceae</taxon>
        <taxon>Cnuibacter</taxon>
    </lineage>
</organism>
<dbReference type="InterPro" id="IPR000073">
    <property type="entry name" value="AB_hydrolase_1"/>
</dbReference>
<gene>
    <name evidence="1" type="ORF">B5808_18070</name>
</gene>
<dbReference type="Gene3D" id="3.40.50.1820">
    <property type="entry name" value="alpha/beta hydrolase"/>
    <property type="match status" value="1"/>
</dbReference>
<dbReference type="KEGG" id="cphy:B5808_18070"/>
<evidence type="ECO:0000313" key="2">
    <source>
        <dbReference type="Proteomes" id="UP000192775"/>
    </source>
</evidence>
<name>A0A1X9LRG4_9MICO</name>
<keyword evidence="2" id="KW-1185">Reference proteome</keyword>
<reference evidence="1 2" key="1">
    <citation type="submission" date="2017-04" db="EMBL/GenBank/DDBJ databases">
        <authorList>
            <person name="Afonso C.L."/>
            <person name="Miller P.J."/>
            <person name="Scott M.A."/>
            <person name="Spackman E."/>
            <person name="Goraichik I."/>
            <person name="Dimitrov K.M."/>
            <person name="Suarez D.L."/>
            <person name="Swayne D.E."/>
        </authorList>
    </citation>
    <scope>NUCLEOTIDE SEQUENCE [LARGE SCALE GENOMIC DNA]</scope>
    <source>
        <strain evidence="2">XA(T)</strain>
    </source>
</reference>
<dbReference type="STRING" id="1619308.B5808_18070"/>
<dbReference type="RefSeq" id="WP_085021056.1">
    <property type="nucleotide sequence ID" value="NZ_BMHD01000001.1"/>
</dbReference>